<proteinExistence type="predicted"/>
<protein>
    <submittedName>
        <fullName evidence="1">Uncharacterized protein</fullName>
    </submittedName>
</protein>
<comment type="caution">
    <text evidence="1">The sequence shown here is derived from an EMBL/GenBank/DDBJ whole genome shotgun (WGS) entry which is preliminary data.</text>
</comment>
<reference evidence="1 2" key="1">
    <citation type="submission" date="2021-03" db="EMBL/GenBank/DDBJ databases">
        <title>The complete genome sequence of Acetobacter sacchari TBRC 11175.</title>
        <authorList>
            <person name="Charoenyingcharoen P."/>
            <person name="Yukphan P."/>
        </authorList>
    </citation>
    <scope>NUCLEOTIDE SEQUENCE [LARGE SCALE GENOMIC DNA]</scope>
    <source>
        <strain evidence="1 2">TBRC 11175</strain>
    </source>
</reference>
<dbReference type="RefSeq" id="WP_207883794.1">
    <property type="nucleotide sequence ID" value="NZ_JAFVMF010000030.1"/>
</dbReference>
<gene>
    <name evidence="1" type="ORF">J2D73_18625</name>
</gene>
<sequence length="94" mass="10353">MESSEPTGKRCLTRAQRRALNKASLAKFIMIDGAFSGVSSGCHVDDPSRDARSHIERLVSWKLLWPGEGFNQYVITDAGRNAISKKRRSADASS</sequence>
<keyword evidence="2" id="KW-1185">Reference proteome</keyword>
<organism evidence="1 2">
    <name type="scientific">Acetobacter sacchari</name>
    <dbReference type="NCBI Taxonomy" id="2661687"/>
    <lineage>
        <taxon>Bacteria</taxon>
        <taxon>Pseudomonadati</taxon>
        <taxon>Pseudomonadota</taxon>
        <taxon>Alphaproteobacteria</taxon>
        <taxon>Acetobacterales</taxon>
        <taxon>Acetobacteraceae</taxon>
        <taxon>Acetobacter</taxon>
    </lineage>
</organism>
<dbReference type="Proteomes" id="UP000664771">
    <property type="component" value="Unassembled WGS sequence"/>
</dbReference>
<evidence type="ECO:0000313" key="1">
    <source>
        <dbReference type="EMBL" id="MBO1361801.1"/>
    </source>
</evidence>
<name>A0ABS3M122_9PROT</name>
<accession>A0ABS3M122</accession>
<dbReference type="EMBL" id="JAFVMF010000030">
    <property type="protein sequence ID" value="MBO1361801.1"/>
    <property type="molecule type" value="Genomic_DNA"/>
</dbReference>
<evidence type="ECO:0000313" key="2">
    <source>
        <dbReference type="Proteomes" id="UP000664771"/>
    </source>
</evidence>